<organism evidence="1 2">
    <name type="scientific">Schistosoma margrebowiei</name>
    <dbReference type="NCBI Taxonomy" id="48269"/>
    <lineage>
        <taxon>Eukaryota</taxon>
        <taxon>Metazoa</taxon>
        <taxon>Spiralia</taxon>
        <taxon>Lophotrochozoa</taxon>
        <taxon>Platyhelminthes</taxon>
        <taxon>Trematoda</taxon>
        <taxon>Digenea</taxon>
        <taxon>Strigeidida</taxon>
        <taxon>Schistosomatoidea</taxon>
        <taxon>Schistosomatidae</taxon>
        <taxon>Schistosoma</taxon>
    </lineage>
</organism>
<evidence type="ECO:0000313" key="1">
    <source>
        <dbReference type="EMBL" id="VDP18194.1"/>
    </source>
</evidence>
<evidence type="ECO:0000313" key="2">
    <source>
        <dbReference type="Proteomes" id="UP000277204"/>
    </source>
</evidence>
<proteinExistence type="predicted"/>
<name>A0A183MH74_9TREM</name>
<dbReference type="Proteomes" id="UP000277204">
    <property type="component" value="Unassembled WGS sequence"/>
</dbReference>
<gene>
    <name evidence="1" type="ORF">SMRZ_LOCUS15399</name>
</gene>
<dbReference type="AlphaFoldDB" id="A0A183MH74"/>
<sequence>MLRRTIEDVRFNREADIPSDHHMSVVKLKLKKHWSAGRTTSQTFNTALLRDTDKLNKFKIAVGNKFHAFHDLLSGWGTTINSNWKGHNKHHHKEWISVDTPDMIEDRRKKKSAIDTSRTRSQKSMAQYEYIELNEHVKRVIRTDERQYVEDILMTAQKVALEGHMRQS</sequence>
<accession>A0A183MH74</accession>
<protein>
    <submittedName>
        <fullName evidence="1">Uncharacterized protein</fullName>
    </submittedName>
</protein>
<keyword evidence="2" id="KW-1185">Reference proteome</keyword>
<reference evidence="1 2" key="1">
    <citation type="submission" date="2018-11" db="EMBL/GenBank/DDBJ databases">
        <authorList>
            <consortium name="Pathogen Informatics"/>
        </authorList>
    </citation>
    <scope>NUCLEOTIDE SEQUENCE [LARGE SCALE GENOMIC DNA]</scope>
    <source>
        <strain evidence="1 2">Zambia</strain>
    </source>
</reference>
<dbReference type="EMBL" id="UZAI01016927">
    <property type="protein sequence ID" value="VDP18194.1"/>
    <property type="molecule type" value="Genomic_DNA"/>
</dbReference>